<comment type="caution">
    <text evidence="1">The sequence shown here is derived from an EMBL/GenBank/DDBJ whole genome shotgun (WGS) entry which is preliminary data.</text>
</comment>
<protein>
    <submittedName>
        <fullName evidence="1">Transcriptional regulator</fullName>
    </submittedName>
</protein>
<keyword evidence="2" id="KW-1185">Reference proteome</keyword>
<organism evidence="1 2">
    <name type="scientific">Pseudolysinimonas yzui</name>
    <dbReference type="NCBI Taxonomy" id="2708254"/>
    <lineage>
        <taxon>Bacteria</taxon>
        <taxon>Bacillati</taxon>
        <taxon>Actinomycetota</taxon>
        <taxon>Actinomycetes</taxon>
        <taxon>Micrococcales</taxon>
        <taxon>Microbacteriaceae</taxon>
        <taxon>Pseudolysinimonas</taxon>
    </lineage>
</organism>
<dbReference type="RefSeq" id="WP_191282267.1">
    <property type="nucleotide sequence ID" value="NZ_BNAI01000001.1"/>
</dbReference>
<dbReference type="AlphaFoldDB" id="A0A8J3GPL4"/>
<dbReference type="Proteomes" id="UP000617531">
    <property type="component" value="Unassembled WGS sequence"/>
</dbReference>
<reference evidence="1" key="1">
    <citation type="journal article" date="2014" name="Int. J. Syst. Evol. Microbiol.">
        <title>Complete genome sequence of Corynebacterium casei LMG S-19264T (=DSM 44701T), isolated from a smear-ripened cheese.</title>
        <authorList>
            <consortium name="US DOE Joint Genome Institute (JGI-PGF)"/>
            <person name="Walter F."/>
            <person name="Albersmeier A."/>
            <person name="Kalinowski J."/>
            <person name="Ruckert C."/>
        </authorList>
    </citation>
    <scope>NUCLEOTIDE SEQUENCE</scope>
    <source>
        <strain evidence="1">CGMCC 1.16548</strain>
    </source>
</reference>
<dbReference type="EMBL" id="BNAI01000001">
    <property type="protein sequence ID" value="GHF10866.1"/>
    <property type="molecule type" value="Genomic_DNA"/>
</dbReference>
<evidence type="ECO:0000313" key="2">
    <source>
        <dbReference type="Proteomes" id="UP000617531"/>
    </source>
</evidence>
<accession>A0A8J3GPL4</accession>
<sequence>MYVLTVDQIDSQNQADQVDAAIRDIESRFGAELLARPERTAGDEFQVATERGSVALDLALTLVRAGAWSVGLGVGDVRPPVGPSVRAMTGTAFVNAREAVSTAKKRPSRFSLVADDPQTAALDPLIRLLLALRERRTAEGWELFDLLDPHPDLTLTDAAGRLGISVQAASQRALTAGLRLDREARDVLGDLLTGGRIGG</sequence>
<name>A0A8J3GPL4_9MICO</name>
<gene>
    <name evidence="1" type="ORF">GCM10011600_10020</name>
</gene>
<reference evidence="1" key="2">
    <citation type="submission" date="2020-09" db="EMBL/GenBank/DDBJ databases">
        <authorList>
            <person name="Sun Q."/>
            <person name="Zhou Y."/>
        </authorList>
    </citation>
    <scope>NUCLEOTIDE SEQUENCE</scope>
    <source>
        <strain evidence="1">CGMCC 1.16548</strain>
    </source>
</reference>
<evidence type="ECO:0000313" key="1">
    <source>
        <dbReference type="EMBL" id="GHF10866.1"/>
    </source>
</evidence>
<proteinExistence type="predicted"/>